<gene>
    <name evidence="10" type="ORF">Ahy_B06g085866</name>
</gene>
<dbReference type="GO" id="GO:0003677">
    <property type="term" value="F:DNA binding"/>
    <property type="evidence" value="ECO:0007669"/>
    <property type="project" value="UniProtKB-KW"/>
</dbReference>
<evidence type="ECO:0000313" key="10">
    <source>
        <dbReference type="EMBL" id="RYR06068.1"/>
    </source>
</evidence>
<proteinExistence type="predicted"/>
<dbReference type="Pfam" id="PF00249">
    <property type="entry name" value="Myb_DNA-binding"/>
    <property type="match status" value="1"/>
</dbReference>
<dbReference type="EMBL" id="SDMP01000016">
    <property type="protein sequence ID" value="RYR06068.1"/>
    <property type="molecule type" value="Genomic_DNA"/>
</dbReference>
<dbReference type="InterPro" id="IPR017930">
    <property type="entry name" value="Myb_dom"/>
</dbReference>
<dbReference type="GO" id="GO:0005634">
    <property type="term" value="C:nucleus"/>
    <property type="evidence" value="ECO:0007669"/>
    <property type="project" value="UniProtKB-SubCell"/>
</dbReference>
<comment type="subcellular location">
    <subcellularLocation>
        <location evidence="1">Nucleus</location>
    </subcellularLocation>
</comment>
<protein>
    <submittedName>
        <fullName evidence="10">Uncharacterized protein</fullName>
    </submittedName>
</protein>
<keyword evidence="5" id="KW-0804">Transcription</keyword>
<evidence type="ECO:0000256" key="4">
    <source>
        <dbReference type="ARBA" id="ARBA00023125"/>
    </source>
</evidence>
<evidence type="ECO:0000256" key="2">
    <source>
        <dbReference type="ARBA" id="ARBA00022737"/>
    </source>
</evidence>
<feature type="region of interest" description="Disordered" evidence="7">
    <location>
        <begin position="266"/>
        <end position="285"/>
    </location>
</feature>
<comment type="caution">
    <text evidence="10">The sequence shown here is derived from an EMBL/GenBank/DDBJ whole genome shotgun (WGS) entry which is preliminary data.</text>
</comment>
<evidence type="ECO:0000256" key="3">
    <source>
        <dbReference type="ARBA" id="ARBA00023015"/>
    </source>
</evidence>
<dbReference type="SUPFAM" id="SSF46689">
    <property type="entry name" value="Homeodomain-like"/>
    <property type="match status" value="1"/>
</dbReference>
<keyword evidence="11" id="KW-1185">Reference proteome</keyword>
<dbReference type="PANTHER" id="PTHR48000:SF67">
    <property type="entry name" value="MYB-LIKE DNA-BINDING DOMAIN CONTAINING PROTEIN, EXPRESSED"/>
    <property type="match status" value="1"/>
</dbReference>
<dbReference type="InterPro" id="IPR009057">
    <property type="entry name" value="Homeodomain-like_sf"/>
</dbReference>
<name>A0A444YW03_ARAHY</name>
<evidence type="ECO:0000256" key="7">
    <source>
        <dbReference type="SAM" id="MobiDB-lite"/>
    </source>
</evidence>
<dbReference type="SMART" id="SM00717">
    <property type="entry name" value="SANT"/>
    <property type="match status" value="1"/>
</dbReference>
<dbReference type="AlphaFoldDB" id="A0A444YW03"/>
<feature type="compositionally biased region" description="Low complexity" evidence="7">
    <location>
        <begin position="268"/>
        <end position="285"/>
    </location>
</feature>
<keyword evidence="6" id="KW-0539">Nucleus</keyword>
<evidence type="ECO:0000256" key="6">
    <source>
        <dbReference type="ARBA" id="ARBA00023242"/>
    </source>
</evidence>
<keyword evidence="3" id="KW-0805">Transcription regulation</keyword>
<evidence type="ECO:0000259" key="9">
    <source>
        <dbReference type="PROSITE" id="PS51294"/>
    </source>
</evidence>
<dbReference type="InterPro" id="IPR001005">
    <property type="entry name" value="SANT/Myb"/>
</dbReference>
<feature type="domain" description="Myb-like" evidence="8">
    <location>
        <begin position="111"/>
        <end position="183"/>
    </location>
</feature>
<organism evidence="10 11">
    <name type="scientific">Arachis hypogaea</name>
    <name type="common">Peanut</name>
    <dbReference type="NCBI Taxonomy" id="3818"/>
    <lineage>
        <taxon>Eukaryota</taxon>
        <taxon>Viridiplantae</taxon>
        <taxon>Streptophyta</taxon>
        <taxon>Embryophyta</taxon>
        <taxon>Tracheophyta</taxon>
        <taxon>Spermatophyta</taxon>
        <taxon>Magnoliopsida</taxon>
        <taxon>eudicotyledons</taxon>
        <taxon>Gunneridae</taxon>
        <taxon>Pentapetalae</taxon>
        <taxon>rosids</taxon>
        <taxon>fabids</taxon>
        <taxon>Fabales</taxon>
        <taxon>Fabaceae</taxon>
        <taxon>Papilionoideae</taxon>
        <taxon>50 kb inversion clade</taxon>
        <taxon>dalbergioids sensu lato</taxon>
        <taxon>Dalbergieae</taxon>
        <taxon>Pterocarpus clade</taxon>
        <taxon>Arachis</taxon>
    </lineage>
</organism>
<dbReference type="STRING" id="3818.A0A444YW03"/>
<accession>A0A444YW03</accession>
<sequence>MAAKPPPLMAASFPWDRAAAATSLEFSSGGDIDGGTRGCWLVSQWVAREEGARKKREVVTEGEEILAAPVTTTPAPVAACLGGEGVAHSVGGRFWHEYSVAAMGRAPCCDKANVKRGPWSPDEDATLKNYLHTHGTGGNWIALPRKAGLRRCGKSCRLRWSAIASQLPGRTDNDVKNYWNTKLKKKLMAGKVISPNNNNNNKTLLTTQQNSDFQDNKNCSPPSSSSSLVHLPILSNDINNFSSNLSLDLIHQQLYSPQFMNLEIGGANSRNNKNNNSSSNIEGSTSSSSLALLDYKGGSSLLEEEKQHGVGGDNDESNKEFLMDLGFDGEFSQSISSYCYSEWVDFNCAEIKPH</sequence>
<feature type="domain" description="HTH myb-type" evidence="9">
    <location>
        <begin position="111"/>
        <end position="187"/>
    </location>
</feature>
<keyword evidence="4" id="KW-0238">DNA-binding</keyword>
<evidence type="ECO:0000259" key="8">
    <source>
        <dbReference type="PROSITE" id="PS50090"/>
    </source>
</evidence>
<dbReference type="FunFam" id="1.10.10.60:FF:000015">
    <property type="entry name" value="Transcription factor RAX3"/>
    <property type="match status" value="1"/>
</dbReference>
<dbReference type="PROSITE" id="PS50090">
    <property type="entry name" value="MYB_LIKE"/>
    <property type="match status" value="1"/>
</dbReference>
<evidence type="ECO:0000256" key="1">
    <source>
        <dbReference type="ARBA" id="ARBA00004123"/>
    </source>
</evidence>
<dbReference type="Gene3D" id="1.10.10.60">
    <property type="entry name" value="Homeodomain-like"/>
    <property type="match status" value="2"/>
</dbReference>
<dbReference type="PROSITE" id="PS51294">
    <property type="entry name" value="HTH_MYB"/>
    <property type="match status" value="1"/>
</dbReference>
<reference evidence="10 11" key="1">
    <citation type="submission" date="2019-01" db="EMBL/GenBank/DDBJ databases">
        <title>Sequencing of cultivated peanut Arachis hypogaea provides insights into genome evolution and oil improvement.</title>
        <authorList>
            <person name="Chen X."/>
        </authorList>
    </citation>
    <scope>NUCLEOTIDE SEQUENCE [LARGE SCALE GENOMIC DNA]</scope>
    <source>
        <strain evidence="11">cv. Fuhuasheng</strain>
        <tissue evidence="10">Leaves</tissue>
    </source>
</reference>
<evidence type="ECO:0000313" key="11">
    <source>
        <dbReference type="Proteomes" id="UP000289738"/>
    </source>
</evidence>
<evidence type="ECO:0000256" key="5">
    <source>
        <dbReference type="ARBA" id="ARBA00023163"/>
    </source>
</evidence>
<dbReference type="CDD" id="cd00167">
    <property type="entry name" value="SANT"/>
    <property type="match status" value="1"/>
</dbReference>
<dbReference type="Proteomes" id="UP000289738">
    <property type="component" value="Chromosome B06"/>
</dbReference>
<keyword evidence="2" id="KW-0677">Repeat</keyword>
<dbReference type="PANTHER" id="PTHR48000">
    <property type="entry name" value="OS09G0431300 PROTEIN"/>
    <property type="match status" value="1"/>
</dbReference>